<name>A0A9Q1JU69_9CARY</name>
<dbReference type="AlphaFoldDB" id="A0A9Q1JU69"/>
<dbReference type="EMBL" id="JAKOGI010000732">
    <property type="protein sequence ID" value="KAJ8431016.1"/>
    <property type="molecule type" value="Genomic_DNA"/>
</dbReference>
<comment type="similarity">
    <text evidence="1">Belongs to the PC-esterase family. TBL subfamily.</text>
</comment>
<protein>
    <recommendedName>
        <fullName evidence="3">Trichome birefringence-like C-terminal domain-containing protein</fullName>
    </recommendedName>
</protein>
<dbReference type="InterPro" id="IPR026057">
    <property type="entry name" value="TBL_C"/>
</dbReference>
<keyword evidence="5" id="KW-1185">Reference proteome</keyword>
<evidence type="ECO:0000259" key="3">
    <source>
        <dbReference type="Pfam" id="PF13839"/>
    </source>
</evidence>
<evidence type="ECO:0000313" key="4">
    <source>
        <dbReference type="EMBL" id="KAJ8431016.1"/>
    </source>
</evidence>
<dbReference type="OrthoDB" id="630188at2759"/>
<dbReference type="InterPro" id="IPR029962">
    <property type="entry name" value="TBL"/>
</dbReference>
<dbReference type="GO" id="GO:0016413">
    <property type="term" value="F:O-acetyltransferase activity"/>
    <property type="evidence" value="ECO:0007669"/>
    <property type="project" value="InterPro"/>
</dbReference>
<dbReference type="GO" id="GO:0005794">
    <property type="term" value="C:Golgi apparatus"/>
    <property type="evidence" value="ECO:0007669"/>
    <property type="project" value="TreeGrafter"/>
</dbReference>
<feature type="domain" description="Trichome birefringence-like C-terminal" evidence="3">
    <location>
        <begin position="9"/>
        <end position="143"/>
    </location>
</feature>
<proteinExistence type="inferred from homology"/>
<gene>
    <name evidence="4" type="ORF">Cgig2_017194</name>
</gene>
<organism evidence="4 5">
    <name type="scientific">Carnegiea gigantea</name>
    <dbReference type="NCBI Taxonomy" id="171969"/>
    <lineage>
        <taxon>Eukaryota</taxon>
        <taxon>Viridiplantae</taxon>
        <taxon>Streptophyta</taxon>
        <taxon>Embryophyta</taxon>
        <taxon>Tracheophyta</taxon>
        <taxon>Spermatophyta</taxon>
        <taxon>Magnoliopsida</taxon>
        <taxon>eudicotyledons</taxon>
        <taxon>Gunneridae</taxon>
        <taxon>Pentapetalae</taxon>
        <taxon>Caryophyllales</taxon>
        <taxon>Cactineae</taxon>
        <taxon>Cactaceae</taxon>
        <taxon>Cactoideae</taxon>
        <taxon>Echinocereeae</taxon>
        <taxon>Carnegiea</taxon>
    </lineage>
</organism>
<keyword evidence="2" id="KW-0812">Transmembrane</keyword>
<dbReference type="PANTHER" id="PTHR32285:SF202">
    <property type="entry name" value="PROTEIN TRICHOME BIREFRINGENCE-LIKE 35"/>
    <property type="match status" value="1"/>
</dbReference>
<dbReference type="Proteomes" id="UP001153076">
    <property type="component" value="Unassembled WGS sequence"/>
</dbReference>
<feature type="transmembrane region" description="Helical" evidence="2">
    <location>
        <begin position="152"/>
        <end position="170"/>
    </location>
</feature>
<keyword evidence="2" id="KW-1133">Transmembrane helix</keyword>
<comment type="caution">
    <text evidence="4">The sequence shown here is derived from an EMBL/GenBank/DDBJ whole genome shotgun (WGS) entry which is preliminary data.</text>
</comment>
<evidence type="ECO:0000256" key="1">
    <source>
        <dbReference type="ARBA" id="ARBA00007727"/>
    </source>
</evidence>
<evidence type="ECO:0000256" key="2">
    <source>
        <dbReference type="SAM" id="Phobius"/>
    </source>
</evidence>
<accession>A0A9Q1JU69</accession>
<evidence type="ECO:0000313" key="5">
    <source>
        <dbReference type="Proteomes" id="UP001153076"/>
    </source>
</evidence>
<keyword evidence="2" id="KW-0472">Membrane</keyword>
<dbReference type="PANTHER" id="PTHR32285">
    <property type="entry name" value="PROTEIN TRICHOME BIREFRINGENCE-LIKE 9-RELATED"/>
    <property type="match status" value="1"/>
</dbReference>
<reference evidence="4" key="1">
    <citation type="submission" date="2022-04" db="EMBL/GenBank/DDBJ databases">
        <title>Carnegiea gigantea Genome sequencing and assembly v2.</title>
        <authorList>
            <person name="Copetti D."/>
            <person name="Sanderson M.J."/>
            <person name="Burquez A."/>
            <person name="Wojciechowski M.F."/>
        </authorList>
    </citation>
    <scope>NUCLEOTIDE SEQUENCE</scope>
    <source>
        <strain evidence="4">SGP5-SGP5p</strain>
        <tissue evidence="4">Aerial part</tissue>
    </source>
</reference>
<dbReference type="Pfam" id="PF13839">
    <property type="entry name" value="PC-Esterase"/>
    <property type="match status" value="1"/>
</dbReference>
<sequence>MPRSKFSEQRWTSEENGVCEETDGLTAMELTMKTWAKWVDSNVDPLKKCVFFVTMSPTHFKDLYRYHKSQEWNPEKEGNCYGETKPIDDETYWGSTFDKQKMRMVEEILSRLGLKVTVINIMELSEYRKDAHPSSYCKFRGRKSATKWRNQSHILIVHIGACPVCLMYGISYSSSFCRKTSNI</sequence>